<evidence type="ECO:0000259" key="5">
    <source>
        <dbReference type="Pfam" id="PF02836"/>
    </source>
</evidence>
<reference evidence="9" key="1">
    <citation type="submission" date="2018-02" db="EMBL/GenBank/DDBJ databases">
        <authorList>
            <person name="Hausmann B."/>
        </authorList>
    </citation>
    <scope>NUCLEOTIDE SEQUENCE [LARGE SCALE GENOMIC DNA]</scope>
    <source>
        <strain evidence="9">Peat soil MAG SbA5</strain>
    </source>
</reference>
<dbReference type="InterPro" id="IPR032311">
    <property type="entry name" value="DUF4982"/>
</dbReference>
<dbReference type="Pfam" id="PF02836">
    <property type="entry name" value="Glyco_hydro_2_C"/>
    <property type="match status" value="1"/>
</dbReference>
<gene>
    <name evidence="8" type="ORF">SBA5_170055</name>
</gene>
<evidence type="ECO:0000313" key="9">
    <source>
        <dbReference type="Proteomes" id="UP000239735"/>
    </source>
</evidence>
<protein>
    <submittedName>
        <fullName evidence="8">Beta-galactosidase</fullName>
        <ecNumber evidence="8">3.2.1.23</ecNumber>
    </submittedName>
</protein>
<proteinExistence type="inferred from homology"/>
<comment type="similarity">
    <text evidence="1">Belongs to the glycosyl hydrolase 2 family.</text>
</comment>
<dbReference type="Proteomes" id="UP000239735">
    <property type="component" value="Unassembled WGS sequence"/>
</dbReference>
<dbReference type="InterPro" id="IPR051913">
    <property type="entry name" value="GH2_Domain-Containing"/>
</dbReference>
<dbReference type="InterPro" id="IPR006102">
    <property type="entry name" value="Ig-like_GH2"/>
</dbReference>
<dbReference type="InterPro" id="IPR013783">
    <property type="entry name" value="Ig-like_fold"/>
</dbReference>
<keyword evidence="3 8" id="KW-0326">Glycosidase</keyword>
<feature type="domain" description="DUF4982" evidence="7">
    <location>
        <begin position="665"/>
        <end position="722"/>
    </location>
</feature>
<dbReference type="Gene3D" id="3.20.20.80">
    <property type="entry name" value="Glycosidases"/>
    <property type="match status" value="1"/>
</dbReference>
<dbReference type="Pfam" id="PF16355">
    <property type="entry name" value="DUF4982"/>
    <property type="match status" value="1"/>
</dbReference>
<evidence type="ECO:0000256" key="2">
    <source>
        <dbReference type="ARBA" id="ARBA00022801"/>
    </source>
</evidence>
<dbReference type="PANTHER" id="PTHR42732:SF1">
    <property type="entry name" value="BETA-MANNOSIDASE"/>
    <property type="match status" value="1"/>
</dbReference>
<evidence type="ECO:0000259" key="6">
    <source>
        <dbReference type="Pfam" id="PF02837"/>
    </source>
</evidence>
<dbReference type="OrthoDB" id="9762066at2"/>
<dbReference type="InterPro" id="IPR006103">
    <property type="entry name" value="Glyco_hydro_2_cat"/>
</dbReference>
<dbReference type="InterPro" id="IPR006101">
    <property type="entry name" value="Glyco_hydro_2"/>
</dbReference>
<sequence length="833" mass="92315">MPHSLNSFSRRRFLKSMAAAAAAAQCGASLNASIVQPVLSNAEACSASKRLDSGWEYYRGALDGPWEVWRGDEIAAWEKVVLPHCFNHYDACDPDTPYYRGHGWYRTRIPVANPLKDGRTLLYFEGAGQTSHVYVANTLIGSHVGGYDEFVFDISEGVAAAHGPGMDPVPIAVLCDNSENLERPPSDLSDFSLYGGLYRHVHLAYVPAVSLEAVHIAPAWVPGGAATVVVKARLYNPVKFSHDCTVAVEITDPSGTAIAHIEKSLAPWDGEAEIASVPVASPSPWSPAQPNLYKCSVTLTTPYGESAVNERFGIKHAEFVDYGPFKLNGERLLLKGTQRHMDHARFAAAEPDDLVRTEMQLAKAMGANFIRLGHYQQARLVLDMCDELGLLVWEEAPWCRSGVGDDKWKDHTRSMLANMIDQHFNHPSVLMWGLGNEDDWPGEYPNMDQAVIREFMQEMNDQAHTMDPSRYTSLRRCDFARDIPDVYSPSIWAGWYSGVYAGYQAALEKEREKIKHFLHIEWGADSHARRHSEAPEAKLAEVASGASADKPGPDDLPAIGGPHVSRDGDWSETYACDLFDWYLKVQETLPWLTGSAQWAFKDFTTPLRVENPVPRVNQKGVLERDMTKKEGYWVFQSYWSEQPMAHIYGHTWPVRWGAEGELRIVKVYSNCPAAELFINGESAGERKRNSQNFPAAGLRWMVTFRPGKNHLRVLADKEGVAVSDEIEFEYQTAKWGKPARLKLAEIARDAETATIEATLFDENGVLCLDAKNVVRFSVAGCGCMIDNQGTSTGSRVVQLYNGRAQISLHRNGGATDAGVTSEGIASAFVTIEA</sequence>
<organism evidence="8 9">
    <name type="scientific">Candidatus Sulfuritelmatomonas gaucii</name>
    <dbReference type="NCBI Taxonomy" id="2043161"/>
    <lineage>
        <taxon>Bacteria</taxon>
        <taxon>Pseudomonadati</taxon>
        <taxon>Acidobacteriota</taxon>
        <taxon>Terriglobia</taxon>
        <taxon>Terriglobales</taxon>
        <taxon>Acidobacteriaceae</taxon>
        <taxon>Candidatus Sulfuritelmatomonas</taxon>
    </lineage>
</organism>
<dbReference type="InterPro" id="IPR017853">
    <property type="entry name" value="GH"/>
</dbReference>
<dbReference type="EC" id="3.2.1.23" evidence="8"/>
<dbReference type="Gene3D" id="2.60.120.260">
    <property type="entry name" value="Galactose-binding domain-like"/>
    <property type="match status" value="1"/>
</dbReference>
<dbReference type="PROSITE" id="PS51318">
    <property type="entry name" value="TAT"/>
    <property type="match status" value="1"/>
</dbReference>
<dbReference type="InterPro" id="IPR006104">
    <property type="entry name" value="Glyco_hydro_2_N"/>
</dbReference>
<feature type="domain" description="Glycoside hydrolase family 2 catalytic" evidence="5">
    <location>
        <begin position="323"/>
        <end position="526"/>
    </location>
</feature>
<feature type="domain" description="Glycosyl hydrolases family 2 sugar binding" evidence="6">
    <location>
        <begin position="93"/>
        <end position="206"/>
    </location>
</feature>
<dbReference type="Pfam" id="PF00703">
    <property type="entry name" value="Glyco_hydro_2"/>
    <property type="match status" value="1"/>
</dbReference>
<evidence type="ECO:0000313" key="8">
    <source>
        <dbReference type="EMBL" id="SPE18822.1"/>
    </source>
</evidence>
<dbReference type="Pfam" id="PF02837">
    <property type="entry name" value="Glyco_hydro_2_N"/>
    <property type="match status" value="1"/>
</dbReference>
<evidence type="ECO:0000259" key="4">
    <source>
        <dbReference type="Pfam" id="PF00703"/>
    </source>
</evidence>
<dbReference type="PANTHER" id="PTHR42732">
    <property type="entry name" value="BETA-GALACTOSIDASE"/>
    <property type="match status" value="1"/>
</dbReference>
<keyword evidence="2 8" id="KW-0378">Hydrolase</keyword>
<dbReference type="InterPro" id="IPR036156">
    <property type="entry name" value="Beta-gal/glucu_dom_sf"/>
</dbReference>
<feature type="domain" description="Glycoside hydrolase family 2 immunoglobulin-like beta-sandwich" evidence="4">
    <location>
        <begin position="211"/>
        <end position="314"/>
    </location>
</feature>
<evidence type="ECO:0000256" key="1">
    <source>
        <dbReference type="ARBA" id="ARBA00007401"/>
    </source>
</evidence>
<dbReference type="GO" id="GO:0004565">
    <property type="term" value="F:beta-galactosidase activity"/>
    <property type="evidence" value="ECO:0007669"/>
    <property type="project" value="UniProtKB-EC"/>
</dbReference>
<dbReference type="PRINTS" id="PR00132">
    <property type="entry name" value="GLHYDRLASE2"/>
</dbReference>
<evidence type="ECO:0000259" key="7">
    <source>
        <dbReference type="Pfam" id="PF16355"/>
    </source>
</evidence>
<evidence type="ECO:0000256" key="3">
    <source>
        <dbReference type="ARBA" id="ARBA00023295"/>
    </source>
</evidence>
<dbReference type="InterPro" id="IPR006311">
    <property type="entry name" value="TAT_signal"/>
</dbReference>
<dbReference type="InterPro" id="IPR008979">
    <property type="entry name" value="Galactose-bd-like_sf"/>
</dbReference>
<dbReference type="EMBL" id="OKRB01000072">
    <property type="protein sequence ID" value="SPE18822.1"/>
    <property type="molecule type" value="Genomic_DNA"/>
</dbReference>
<dbReference type="AlphaFoldDB" id="A0A2N9L697"/>
<dbReference type="SUPFAM" id="SSF49785">
    <property type="entry name" value="Galactose-binding domain-like"/>
    <property type="match status" value="1"/>
</dbReference>
<dbReference type="Gene3D" id="2.60.40.10">
    <property type="entry name" value="Immunoglobulins"/>
    <property type="match status" value="3"/>
</dbReference>
<accession>A0A2N9L697</accession>
<dbReference type="SUPFAM" id="SSF49303">
    <property type="entry name" value="beta-Galactosidase/glucuronidase domain"/>
    <property type="match status" value="1"/>
</dbReference>
<dbReference type="GO" id="GO:0005975">
    <property type="term" value="P:carbohydrate metabolic process"/>
    <property type="evidence" value="ECO:0007669"/>
    <property type="project" value="InterPro"/>
</dbReference>
<dbReference type="SUPFAM" id="SSF51445">
    <property type="entry name" value="(Trans)glycosidases"/>
    <property type="match status" value="1"/>
</dbReference>
<name>A0A2N9L697_9BACT</name>